<dbReference type="AlphaFoldDB" id="B6W2P3"/>
<sequence length="45" mass="5445">MYKHKLKTTIISHLNFNQQEISANLFVFQYFVVSLRPKLDKQYNV</sequence>
<reference evidence="1 2" key="2">
    <citation type="submission" date="2008-10" db="EMBL/GenBank/DDBJ databases">
        <authorList>
            <person name="Fulton L."/>
            <person name="Clifton S."/>
            <person name="Fulton B."/>
            <person name="Xu J."/>
            <person name="Minx P."/>
            <person name="Pepin K.H."/>
            <person name="Johnson M."/>
            <person name="Thiruvilangam P."/>
            <person name="Bhonagiri V."/>
            <person name="Nash W.E."/>
            <person name="Mardis E.R."/>
            <person name="Wilson R.K."/>
        </authorList>
    </citation>
    <scope>NUCLEOTIDE SEQUENCE [LARGE SCALE GENOMIC DNA]</scope>
    <source>
        <strain evidence="1 2">DSM 17855</strain>
    </source>
</reference>
<organism evidence="1 2">
    <name type="scientific">Phocaeicola dorei DSM 17855</name>
    <dbReference type="NCBI Taxonomy" id="483217"/>
    <lineage>
        <taxon>Bacteria</taxon>
        <taxon>Pseudomonadati</taxon>
        <taxon>Bacteroidota</taxon>
        <taxon>Bacteroidia</taxon>
        <taxon>Bacteroidales</taxon>
        <taxon>Bacteroidaceae</taxon>
        <taxon>Phocaeicola</taxon>
    </lineage>
</organism>
<accession>B6W2P3</accession>
<dbReference type="Proteomes" id="UP000004849">
    <property type="component" value="Unassembled WGS sequence"/>
</dbReference>
<gene>
    <name evidence="1" type="ORF">BACDOR_04039</name>
</gene>
<name>B6W2P3_9BACT</name>
<dbReference type="HOGENOM" id="CLU_3196015_0_0_10"/>
<dbReference type="EMBL" id="ABWZ01000075">
    <property type="protein sequence ID" value="EEB23586.1"/>
    <property type="molecule type" value="Genomic_DNA"/>
</dbReference>
<protein>
    <submittedName>
        <fullName evidence="1">Uncharacterized protein</fullName>
    </submittedName>
</protein>
<reference evidence="1 2" key="1">
    <citation type="submission" date="2008-10" db="EMBL/GenBank/DDBJ databases">
        <title>Draft genome sequence of Bacteroides dorei (DSM 17855).</title>
        <authorList>
            <person name="Sudarsanam P."/>
            <person name="Ley R."/>
            <person name="Guruge J."/>
            <person name="Turnbaugh P.J."/>
            <person name="Mahowald M."/>
            <person name="Liep D."/>
            <person name="Gordon J."/>
        </authorList>
    </citation>
    <scope>NUCLEOTIDE SEQUENCE [LARGE SCALE GENOMIC DNA]</scope>
    <source>
        <strain evidence="1 2">DSM 17855</strain>
    </source>
</reference>
<proteinExistence type="predicted"/>
<evidence type="ECO:0000313" key="2">
    <source>
        <dbReference type="Proteomes" id="UP000004849"/>
    </source>
</evidence>
<evidence type="ECO:0000313" key="1">
    <source>
        <dbReference type="EMBL" id="EEB23586.1"/>
    </source>
</evidence>